<evidence type="ECO:0000256" key="1">
    <source>
        <dbReference type="ARBA" id="ARBA00004202"/>
    </source>
</evidence>
<feature type="region of interest" description="Disordered" evidence="8">
    <location>
        <begin position="359"/>
        <end position="389"/>
    </location>
</feature>
<keyword evidence="11" id="KW-0969">Cilium</keyword>
<name>A0A7C4W2D2_9BACT</name>
<evidence type="ECO:0000256" key="6">
    <source>
        <dbReference type="ARBA" id="ARBA00023136"/>
    </source>
</evidence>
<evidence type="ECO:0000313" key="11">
    <source>
        <dbReference type="EMBL" id="HGU34396.1"/>
    </source>
</evidence>
<dbReference type="AlphaFoldDB" id="A0A7C4W2D2"/>
<evidence type="ECO:0000256" key="4">
    <source>
        <dbReference type="ARBA" id="ARBA00022500"/>
    </source>
</evidence>
<keyword evidence="3" id="KW-1003">Cell membrane</keyword>
<evidence type="ECO:0000256" key="3">
    <source>
        <dbReference type="ARBA" id="ARBA00022475"/>
    </source>
</evidence>
<dbReference type="EMBL" id="DSUH01000374">
    <property type="protein sequence ID" value="HGU34396.1"/>
    <property type="molecule type" value="Genomic_DNA"/>
</dbReference>
<comment type="function">
    <text evidence="7">FliM is one of three proteins (FliG, FliN, FliM) that forms the rotor-mounted switch complex (C ring), located at the base of the basal body. This complex interacts with the CheY and CheZ chemotaxis proteins, in addition to contacting components of the motor that determine the direction of flagellar rotation.</text>
</comment>
<dbReference type="PANTHER" id="PTHR39452">
    <property type="entry name" value="CHEY-P PHOSPHATASE CHEX"/>
    <property type="match status" value="1"/>
</dbReference>
<accession>A0A7C4W2D2</accession>
<reference evidence="11" key="1">
    <citation type="journal article" date="2020" name="mSystems">
        <title>Genome- and Community-Level Interaction Insights into Carbon Utilization and Element Cycling Functions of Hydrothermarchaeota in Hydrothermal Sediment.</title>
        <authorList>
            <person name="Zhou Z."/>
            <person name="Liu Y."/>
            <person name="Xu W."/>
            <person name="Pan J."/>
            <person name="Luo Z.H."/>
            <person name="Li M."/>
        </authorList>
    </citation>
    <scope>NUCLEOTIDE SEQUENCE [LARGE SCALE GENOMIC DNA]</scope>
    <source>
        <strain evidence="11">SpSt-477</strain>
    </source>
</reference>
<keyword evidence="11" id="KW-0282">Flagellum</keyword>
<comment type="subcellular location">
    <subcellularLocation>
        <location evidence="1">Cell membrane</location>
        <topology evidence="1">Peripheral membrane protein</topology>
    </subcellularLocation>
</comment>
<evidence type="ECO:0000256" key="5">
    <source>
        <dbReference type="ARBA" id="ARBA00022779"/>
    </source>
</evidence>
<dbReference type="CDD" id="cd17906">
    <property type="entry name" value="CheX"/>
    <property type="match status" value="2"/>
</dbReference>
<dbReference type="GO" id="GO:0005886">
    <property type="term" value="C:plasma membrane"/>
    <property type="evidence" value="ECO:0007669"/>
    <property type="project" value="UniProtKB-SubCell"/>
</dbReference>
<organism evidence="11">
    <name type="scientific">Desulfatirhabdium butyrativorans</name>
    <dbReference type="NCBI Taxonomy" id="340467"/>
    <lineage>
        <taxon>Bacteria</taxon>
        <taxon>Pseudomonadati</taxon>
        <taxon>Thermodesulfobacteriota</taxon>
        <taxon>Desulfobacteria</taxon>
        <taxon>Desulfobacterales</taxon>
        <taxon>Desulfatirhabdiaceae</taxon>
        <taxon>Desulfatirhabdium</taxon>
    </lineage>
</organism>
<dbReference type="InterPro" id="IPR001543">
    <property type="entry name" value="FliN-like_C"/>
</dbReference>
<feature type="domain" description="Chemotaxis phosphatase CheX-like" evidence="10">
    <location>
        <begin position="45"/>
        <end position="131"/>
    </location>
</feature>
<feature type="domain" description="Flagellar motor switch protein FliN-like C-terminal" evidence="9">
    <location>
        <begin position="425"/>
        <end position="495"/>
    </location>
</feature>
<keyword evidence="6" id="KW-0472">Membrane</keyword>
<dbReference type="Gene3D" id="2.30.330.10">
    <property type="entry name" value="SpoA-like"/>
    <property type="match status" value="1"/>
</dbReference>
<keyword evidence="4" id="KW-0145">Chemotaxis</keyword>
<dbReference type="Pfam" id="PF01052">
    <property type="entry name" value="FliMN_C"/>
    <property type="match status" value="1"/>
</dbReference>
<evidence type="ECO:0000256" key="2">
    <source>
        <dbReference type="ARBA" id="ARBA00009226"/>
    </source>
</evidence>
<feature type="compositionally biased region" description="Low complexity" evidence="8">
    <location>
        <begin position="380"/>
        <end position="389"/>
    </location>
</feature>
<comment type="caution">
    <text evidence="11">The sequence shown here is derived from an EMBL/GenBank/DDBJ whole genome shotgun (WGS) entry which is preliminary data.</text>
</comment>
<comment type="similarity">
    <text evidence="2">Belongs to the FliN/MopA/SpaO family.</text>
</comment>
<dbReference type="SUPFAM" id="SSF103039">
    <property type="entry name" value="CheC-like"/>
    <property type="match status" value="2"/>
</dbReference>
<dbReference type="InterPro" id="IPR028976">
    <property type="entry name" value="CheC-like_sf"/>
</dbReference>
<evidence type="ECO:0000256" key="7">
    <source>
        <dbReference type="ARBA" id="ARBA00025044"/>
    </source>
</evidence>
<dbReference type="InterPro" id="IPR012826">
    <property type="entry name" value="FliN"/>
</dbReference>
<evidence type="ECO:0000259" key="9">
    <source>
        <dbReference type="Pfam" id="PF01052"/>
    </source>
</evidence>
<dbReference type="GO" id="GO:0003774">
    <property type="term" value="F:cytoskeletal motor activity"/>
    <property type="evidence" value="ECO:0007669"/>
    <property type="project" value="InterPro"/>
</dbReference>
<dbReference type="InterPro" id="IPR001172">
    <property type="entry name" value="FliN_T3SS_HrcQb"/>
</dbReference>
<evidence type="ECO:0000256" key="8">
    <source>
        <dbReference type="SAM" id="MobiDB-lite"/>
    </source>
</evidence>
<evidence type="ECO:0000259" key="10">
    <source>
        <dbReference type="Pfam" id="PF13690"/>
    </source>
</evidence>
<proteinExistence type="inferred from homology"/>
<dbReference type="InterPro" id="IPR036429">
    <property type="entry name" value="SpoA-like_sf"/>
</dbReference>
<dbReference type="Gene3D" id="3.40.1550.10">
    <property type="entry name" value="CheC-like"/>
    <property type="match status" value="2"/>
</dbReference>
<sequence length="507" mass="55279">METIQTVDIATPISKTVVEVFDMMLGMQIEPAEASIESTLTEKRIVASVNMAGVISGVVSIHVNYDFATFMAASMLGSSPEETQESEIKDVMSELVNIVGGNVKSFLNDSGLTCVLSTPSITHGTDFTIENLNVEKYEKLLFAKDNHPLMVEAGLRFHGDQQADAAAAAAARPPINIDRINALDIGAMLADFVPTVFDTMLSLKVSQAGAVYQSELEGLKIVGVVSFAGDIMGVVSIHVDGVFGQIMARSMMGLEQGETASEADIRDVIGELSNIIGGKLKSYFTDTGLICELSTPSITRGKDFQVEALNLHRYERLAFQHNENYFFIEAGVKFAENLHIPKKTEKEVAYEVIPDIPVPPPAAPDQTISQKPPLEGGSSPQPTAQAADQQTRVADIYFDGKTSLAEKFPDLERTLQMPTELNIDLLMDVPLEISVEIGRTRVRIQDLLKLKEKSVVELNALAEDPVHILVNDRLIAKGTVVVEGGKYGIKITEILSRLDRIRSLQLY</sequence>
<keyword evidence="5" id="KW-0283">Flagellar rotation</keyword>
<protein>
    <submittedName>
        <fullName evidence="11">Flagellar motor switch protein FliN</fullName>
    </submittedName>
</protein>
<feature type="domain" description="Chemotaxis phosphatase CheX-like" evidence="10">
    <location>
        <begin position="221"/>
        <end position="308"/>
    </location>
</feature>
<dbReference type="InterPro" id="IPR038756">
    <property type="entry name" value="CheX-like"/>
</dbReference>
<gene>
    <name evidence="11" type="primary">fliN</name>
    <name evidence="11" type="ORF">ENS29_16350</name>
</gene>
<dbReference type="GO" id="GO:0071973">
    <property type="term" value="P:bacterial-type flagellum-dependent cell motility"/>
    <property type="evidence" value="ECO:0007669"/>
    <property type="project" value="InterPro"/>
</dbReference>
<keyword evidence="11" id="KW-0966">Cell projection</keyword>
<dbReference type="SUPFAM" id="SSF101801">
    <property type="entry name" value="Surface presentation of antigens (SPOA)"/>
    <property type="match status" value="1"/>
</dbReference>
<dbReference type="InterPro" id="IPR028051">
    <property type="entry name" value="CheX-like_dom"/>
</dbReference>
<dbReference type="GO" id="GO:0009425">
    <property type="term" value="C:bacterial-type flagellum basal body"/>
    <property type="evidence" value="ECO:0007669"/>
    <property type="project" value="InterPro"/>
</dbReference>
<dbReference type="GO" id="GO:0006935">
    <property type="term" value="P:chemotaxis"/>
    <property type="evidence" value="ECO:0007669"/>
    <property type="project" value="UniProtKB-KW"/>
</dbReference>
<dbReference type="PANTHER" id="PTHR39452:SF1">
    <property type="entry name" value="CHEY-P PHOSPHATASE CHEX"/>
    <property type="match status" value="1"/>
</dbReference>
<dbReference type="PRINTS" id="PR00956">
    <property type="entry name" value="FLGMOTORFLIN"/>
</dbReference>
<dbReference type="Pfam" id="PF13690">
    <property type="entry name" value="CheX"/>
    <property type="match status" value="2"/>
</dbReference>
<dbReference type="NCBIfam" id="TIGR02480">
    <property type="entry name" value="fliN"/>
    <property type="match status" value="1"/>
</dbReference>